<gene>
    <name evidence="1" type="ORF">KUTeg_018650</name>
</gene>
<evidence type="ECO:0000313" key="2">
    <source>
        <dbReference type="Proteomes" id="UP001217089"/>
    </source>
</evidence>
<dbReference type="InterPro" id="IPR012340">
    <property type="entry name" value="NA-bd_OB-fold"/>
</dbReference>
<dbReference type="Gene3D" id="2.40.50.140">
    <property type="entry name" value="Nucleic acid-binding proteins"/>
    <property type="match status" value="2"/>
</dbReference>
<sequence>MLTINEIKQFEPDTYVDTPTVKAVVLDVSEFETDPYSKKGKFFAVLADETGSISATIYNEKEHLKCMKGFGVIVRKVLLKQSYIGITTKTEVALCQPFSIPEEVKETAAKLPGAETNTLDTALKSPVKSIISVKGKIVSVSPSSTKRLTNSDKELQFQEIQLKDETGKLKVAIWDKMVDTLSIGQQIKLSKCRVKLFQDEKKLSTTNWSECEVFTHDADLEDVSSEEEEIQSDEAAPLKDLNSGVIIGIMEVDLYFSCPKVSCNNKKMVTLKEKDLELYFMFCNACQCRYKTNSCNTYLSAVLLLQA</sequence>
<evidence type="ECO:0000313" key="1">
    <source>
        <dbReference type="EMBL" id="KAJ8303727.1"/>
    </source>
</evidence>
<reference evidence="1 2" key="1">
    <citation type="submission" date="2022-12" db="EMBL/GenBank/DDBJ databases">
        <title>Chromosome-level genome of Tegillarca granosa.</title>
        <authorList>
            <person name="Kim J."/>
        </authorList>
    </citation>
    <scope>NUCLEOTIDE SEQUENCE [LARGE SCALE GENOMIC DNA]</scope>
    <source>
        <strain evidence="1">Teg-2019</strain>
        <tissue evidence="1">Adductor muscle</tissue>
    </source>
</reference>
<dbReference type="Proteomes" id="UP001217089">
    <property type="component" value="Unassembled WGS sequence"/>
</dbReference>
<name>A0ABQ9EEJ8_TEGGR</name>
<dbReference type="EMBL" id="JARBDR010000908">
    <property type="protein sequence ID" value="KAJ8303727.1"/>
    <property type="molecule type" value="Genomic_DNA"/>
</dbReference>
<keyword evidence="2" id="KW-1185">Reference proteome</keyword>
<comment type="caution">
    <text evidence="1">The sequence shown here is derived from an EMBL/GenBank/DDBJ whole genome shotgun (WGS) entry which is preliminary data.</text>
</comment>
<dbReference type="SUPFAM" id="SSF50249">
    <property type="entry name" value="Nucleic acid-binding proteins"/>
    <property type="match status" value="2"/>
</dbReference>
<accession>A0ABQ9EEJ8</accession>
<protein>
    <recommendedName>
        <fullName evidence="3">Replication protein A OB domain-containing protein</fullName>
    </recommendedName>
</protein>
<feature type="non-terminal residue" evidence="1">
    <location>
        <position position="307"/>
    </location>
</feature>
<dbReference type="CDD" id="cd04491">
    <property type="entry name" value="SoSSB_OBF"/>
    <property type="match status" value="1"/>
</dbReference>
<proteinExistence type="predicted"/>
<organism evidence="1 2">
    <name type="scientific">Tegillarca granosa</name>
    <name type="common">Malaysian cockle</name>
    <name type="synonym">Anadara granosa</name>
    <dbReference type="NCBI Taxonomy" id="220873"/>
    <lineage>
        <taxon>Eukaryota</taxon>
        <taxon>Metazoa</taxon>
        <taxon>Spiralia</taxon>
        <taxon>Lophotrochozoa</taxon>
        <taxon>Mollusca</taxon>
        <taxon>Bivalvia</taxon>
        <taxon>Autobranchia</taxon>
        <taxon>Pteriomorphia</taxon>
        <taxon>Arcoida</taxon>
        <taxon>Arcoidea</taxon>
        <taxon>Arcidae</taxon>
        <taxon>Tegillarca</taxon>
    </lineage>
</organism>
<evidence type="ECO:0008006" key="3">
    <source>
        <dbReference type="Google" id="ProtNLM"/>
    </source>
</evidence>